<organism evidence="2 3">
    <name type="scientific">Candidatus Roizmanbacteria bacterium CG09_land_8_20_14_0_10_41_9</name>
    <dbReference type="NCBI Taxonomy" id="1974850"/>
    <lineage>
        <taxon>Bacteria</taxon>
        <taxon>Candidatus Roizmaniibacteriota</taxon>
    </lineage>
</organism>
<dbReference type="InterPro" id="IPR002156">
    <property type="entry name" value="RNaseH_domain"/>
</dbReference>
<protein>
    <submittedName>
        <fullName evidence="2">Bifunctional RNase H/acid phosphatase</fullName>
    </submittedName>
</protein>
<feature type="non-terminal residue" evidence="2">
    <location>
        <position position="1"/>
    </location>
</feature>
<feature type="domain" description="RNase H type-1" evidence="1">
    <location>
        <begin position="1"/>
        <end position="57"/>
    </location>
</feature>
<dbReference type="InterPro" id="IPR036397">
    <property type="entry name" value="RNaseH_sf"/>
</dbReference>
<reference evidence="3" key="1">
    <citation type="submission" date="2017-09" db="EMBL/GenBank/DDBJ databases">
        <title>Depth-based differentiation of microbial function through sediment-hosted aquifers and enrichment of novel symbionts in the deep terrestrial subsurface.</title>
        <authorList>
            <person name="Probst A.J."/>
            <person name="Ladd B."/>
            <person name="Jarett J.K."/>
            <person name="Geller-Mcgrath D.E."/>
            <person name="Sieber C.M.K."/>
            <person name="Emerson J.B."/>
            <person name="Anantharaman K."/>
            <person name="Thomas B.C."/>
            <person name="Malmstrom R."/>
            <person name="Stieglmeier M."/>
            <person name="Klingl A."/>
            <person name="Woyke T."/>
            <person name="Ryan C.M."/>
            <person name="Banfield J.F."/>
        </authorList>
    </citation>
    <scope>NUCLEOTIDE SEQUENCE [LARGE SCALE GENOMIC DNA]</scope>
</reference>
<gene>
    <name evidence="2" type="ORF">COT62_03385</name>
</gene>
<accession>A0A2H0WS96</accession>
<dbReference type="Pfam" id="PF13456">
    <property type="entry name" value="RVT_3"/>
    <property type="match status" value="1"/>
</dbReference>
<dbReference type="EMBL" id="PEZG01000074">
    <property type="protein sequence ID" value="PIS15485.1"/>
    <property type="molecule type" value="Genomic_DNA"/>
</dbReference>
<evidence type="ECO:0000313" key="2">
    <source>
        <dbReference type="EMBL" id="PIS15485.1"/>
    </source>
</evidence>
<sequence>DSQLLVNQVKGTYKVKNAKIREFILKIRILEQEVNLPISYHLVPREKNRVADALVNDKY</sequence>
<dbReference type="GO" id="GO:0004523">
    <property type="term" value="F:RNA-DNA hybrid ribonuclease activity"/>
    <property type="evidence" value="ECO:0007669"/>
    <property type="project" value="InterPro"/>
</dbReference>
<comment type="caution">
    <text evidence="2">The sequence shown here is derived from an EMBL/GenBank/DDBJ whole genome shotgun (WGS) entry which is preliminary data.</text>
</comment>
<name>A0A2H0WS96_9BACT</name>
<evidence type="ECO:0000259" key="1">
    <source>
        <dbReference type="Pfam" id="PF13456"/>
    </source>
</evidence>
<dbReference type="SUPFAM" id="SSF53098">
    <property type="entry name" value="Ribonuclease H-like"/>
    <property type="match status" value="1"/>
</dbReference>
<dbReference type="Proteomes" id="UP000231198">
    <property type="component" value="Unassembled WGS sequence"/>
</dbReference>
<dbReference type="InterPro" id="IPR012337">
    <property type="entry name" value="RNaseH-like_sf"/>
</dbReference>
<dbReference type="Gene3D" id="3.30.420.10">
    <property type="entry name" value="Ribonuclease H-like superfamily/Ribonuclease H"/>
    <property type="match status" value="1"/>
</dbReference>
<dbReference type="AlphaFoldDB" id="A0A2H0WS96"/>
<proteinExistence type="predicted"/>
<evidence type="ECO:0000313" key="3">
    <source>
        <dbReference type="Proteomes" id="UP000231198"/>
    </source>
</evidence>
<dbReference type="GO" id="GO:0003676">
    <property type="term" value="F:nucleic acid binding"/>
    <property type="evidence" value="ECO:0007669"/>
    <property type="project" value="InterPro"/>
</dbReference>